<dbReference type="EMBL" id="KE148158">
    <property type="protein sequence ID" value="EPE04872.1"/>
    <property type="molecule type" value="Genomic_DNA"/>
</dbReference>
<dbReference type="OrthoDB" id="5407957at2759"/>
<feature type="domain" description="HAM1-like N-terminal" evidence="2">
    <location>
        <begin position="34"/>
        <end position="209"/>
    </location>
</feature>
<sequence>MACCGICSSSSDYDNNDDIEAQAERRPLLASDEETDRQRTLHEKLHTYQILRALADGYMPSTDQATTQISKGSASVLDVLNSRTVRRGRLSPQGRRLLQLSETWLKQLVQLMERKNGRDQIQDFIWWARSVSIAGAANAIEEGAHVVVDQASRPIASAATGWNSLQAISALLLESTPFKMFLADLADVGRDVFKDTAAATAQAADAAAKNVDSATGQGSTEAGKDLEPPPADETLVEIADEVAAGASKVAAEAQESVNAKLVENDDGTRERLTERLRAVVSSLSQKPDYEKSVSVLTRVLQRGAAAYLKSIAAAADNVAEVAEAVHEEVQEEVALDSQDQALRDIWSFLTAFGDENEWKALEDQLKQILDKVGCDKVEVGGSSKGKEREKERNTKVDRFVEHAGTTLEEALTDPNFLDDDSIPKLKKRLGQFSISESPVDGLQEDIKLLLDQAKKTFSSALGDDDIHALVDTSLSIIDLLWPTTTGGSYVTTDLASDATTVFVPALVQAVRYIPIPRLEIISPEIDLLLESLILEPATTKDSLLPNHLRVELRNDIDIYPPQAVNTTATPSDSSLNTSVTISINGLSLQAQDLGYVMRLHSGLLYFLDRGVASFLVSDVNVKVDVGLIRDKAERVLALHNVDVSIGKLDYSLRKSNLSCLAWLLQPIIRPILRKTLETQLATSLTELFASVNTEIVFARERLRGARAAGGGGGLSTLQSLPGLVRALLARFQEPVETDIEVSVGVTPSSDSPFEGVFAPGSLVRVWRDEAEAAADRVEDAAVRGWRNEIFDSSSV</sequence>
<dbReference type="GO" id="GO:0008289">
    <property type="term" value="F:lipid binding"/>
    <property type="evidence" value="ECO:0007669"/>
    <property type="project" value="InterPro"/>
</dbReference>
<reference evidence="3 4" key="1">
    <citation type="journal article" date="2013" name="BMC Genomics">
        <title>The genome and transcriptome of the pine saprophyte Ophiostoma piceae, and a comparison with the bark beetle-associated pine pathogen Grosmannia clavigera.</title>
        <authorList>
            <person name="Haridas S."/>
            <person name="Wang Y."/>
            <person name="Lim L."/>
            <person name="Massoumi Alamouti S."/>
            <person name="Jackman S."/>
            <person name="Docking R."/>
            <person name="Robertson G."/>
            <person name="Birol I."/>
            <person name="Bohlmann J."/>
            <person name="Breuil C."/>
        </authorList>
    </citation>
    <scope>NUCLEOTIDE SEQUENCE [LARGE SCALE GENOMIC DNA]</scope>
    <source>
        <strain evidence="3 4">UAMH 11346</strain>
    </source>
</reference>
<feature type="domain" description="HAM1-like N-terminal" evidence="2">
    <location>
        <begin position="229"/>
        <end position="627"/>
    </location>
</feature>
<dbReference type="Proteomes" id="UP000016923">
    <property type="component" value="Unassembled WGS sequence"/>
</dbReference>
<dbReference type="STRING" id="1262450.S3BWE6"/>
<dbReference type="Gene3D" id="3.15.10.10">
    <property type="entry name" value="Bactericidal permeability-increasing protein, domain 1"/>
    <property type="match status" value="1"/>
</dbReference>
<feature type="region of interest" description="Disordered" evidence="1">
    <location>
        <begin position="207"/>
        <end position="230"/>
    </location>
</feature>
<dbReference type="PANTHER" id="PTHR31138">
    <property type="entry name" value="CHROMOSOME 19, WHOLE GENOME SHOTGUN SEQUENCE"/>
    <property type="match status" value="1"/>
</dbReference>
<evidence type="ECO:0000313" key="4">
    <source>
        <dbReference type="Proteomes" id="UP000016923"/>
    </source>
</evidence>
<dbReference type="eggNOG" id="ENOG502SIPH">
    <property type="taxonomic scope" value="Eukaryota"/>
</dbReference>
<dbReference type="VEuPathDB" id="FungiDB:F503_00026"/>
<proteinExistence type="predicted"/>
<evidence type="ECO:0000313" key="3">
    <source>
        <dbReference type="EMBL" id="EPE04872.1"/>
    </source>
</evidence>
<accession>S3BWE6</accession>
<organism evidence="3 4">
    <name type="scientific">Ophiostoma piceae (strain UAMH 11346)</name>
    <name type="common">Sap stain fungus</name>
    <dbReference type="NCBI Taxonomy" id="1262450"/>
    <lineage>
        <taxon>Eukaryota</taxon>
        <taxon>Fungi</taxon>
        <taxon>Dikarya</taxon>
        <taxon>Ascomycota</taxon>
        <taxon>Pezizomycotina</taxon>
        <taxon>Sordariomycetes</taxon>
        <taxon>Sordariomycetidae</taxon>
        <taxon>Ophiostomatales</taxon>
        <taxon>Ophiostomataceae</taxon>
        <taxon>Ophiostoma</taxon>
    </lineage>
</organism>
<dbReference type="InterPro" id="IPR045967">
    <property type="entry name" value="HAM1-like_N"/>
</dbReference>
<dbReference type="OMA" id="PRYEDDT"/>
<dbReference type="HOGENOM" id="CLU_013290_0_0_1"/>
<dbReference type="SUPFAM" id="SSF55394">
    <property type="entry name" value="Bactericidal permeability-increasing protein, BPI"/>
    <property type="match status" value="1"/>
</dbReference>
<dbReference type="Pfam" id="PF19343">
    <property type="entry name" value="HAM1_N"/>
    <property type="match status" value="2"/>
</dbReference>
<evidence type="ECO:0000259" key="2">
    <source>
        <dbReference type="Pfam" id="PF19343"/>
    </source>
</evidence>
<dbReference type="InterPro" id="IPR017943">
    <property type="entry name" value="Bactericidal_perm-incr_a/b_dom"/>
</dbReference>
<evidence type="ECO:0000256" key="1">
    <source>
        <dbReference type="SAM" id="MobiDB-lite"/>
    </source>
</evidence>
<protein>
    <recommendedName>
        <fullName evidence="2">HAM1-like N-terminal domain-containing protein</fullName>
    </recommendedName>
</protein>
<dbReference type="AlphaFoldDB" id="S3BWE6"/>
<dbReference type="PANTHER" id="PTHR31138:SF4">
    <property type="entry name" value="DUF5923 DOMAIN-CONTAINING PROTEIN"/>
    <property type="match status" value="1"/>
</dbReference>
<name>S3BWE6_OPHP1</name>
<keyword evidence="4" id="KW-1185">Reference proteome</keyword>
<gene>
    <name evidence="3" type="ORF">F503_00026</name>
</gene>